<dbReference type="EMBL" id="CP051775">
    <property type="protein sequence ID" value="QJE71840.1"/>
    <property type="molecule type" value="Genomic_DNA"/>
</dbReference>
<organism evidence="3 4">
    <name type="scientific">Aerophototrophica crusticola</name>
    <dbReference type="NCBI Taxonomy" id="1709002"/>
    <lineage>
        <taxon>Bacteria</taxon>
        <taxon>Pseudomonadati</taxon>
        <taxon>Pseudomonadota</taxon>
        <taxon>Alphaproteobacteria</taxon>
        <taxon>Rhodospirillales</taxon>
        <taxon>Rhodospirillaceae</taxon>
        <taxon>Aerophototrophica</taxon>
    </lineage>
</organism>
<dbReference type="AlphaFoldDB" id="A0A858R366"/>
<proteinExistence type="predicted"/>
<feature type="compositionally biased region" description="Basic and acidic residues" evidence="1">
    <location>
        <begin position="227"/>
        <end position="236"/>
    </location>
</feature>
<gene>
    <name evidence="3" type="ORF">HHL28_00785</name>
</gene>
<dbReference type="PROSITE" id="PS51257">
    <property type="entry name" value="PROKAR_LIPOPROTEIN"/>
    <property type="match status" value="1"/>
</dbReference>
<dbReference type="Gene3D" id="1.10.238.10">
    <property type="entry name" value="EF-hand"/>
    <property type="match status" value="2"/>
</dbReference>
<keyword evidence="4" id="KW-1185">Reference proteome</keyword>
<dbReference type="KEGG" id="acru:HHL28_00785"/>
<dbReference type="PROSITE" id="PS50222">
    <property type="entry name" value="EF_HAND_2"/>
    <property type="match status" value="2"/>
</dbReference>
<dbReference type="InterPro" id="IPR011992">
    <property type="entry name" value="EF-hand-dom_pair"/>
</dbReference>
<accession>A0A858R366</accession>
<dbReference type="GO" id="GO:0005509">
    <property type="term" value="F:calcium ion binding"/>
    <property type="evidence" value="ECO:0007669"/>
    <property type="project" value="InterPro"/>
</dbReference>
<dbReference type="InterPro" id="IPR002048">
    <property type="entry name" value="EF_hand_dom"/>
</dbReference>
<dbReference type="InterPro" id="IPR018247">
    <property type="entry name" value="EF_Hand_1_Ca_BS"/>
</dbReference>
<protein>
    <recommendedName>
        <fullName evidence="2">EF-hand domain-containing protein</fullName>
    </recommendedName>
</protein>
<sequence length="249" mass="26242">MTAKPLTALAVALVLAGCGGGGPEDRVPIRVMPVSPSGELLGPPASNEAALLPALEAWFGRADANGDGALDRAEFVADADRAFAAFDTNKDGSVTAAELTLLRATSPFRPPPEKPSARLRPRSLTLTTAELEDRGPDAQGSGNRPFYRSGADPVMAADANADFRVTAEELRAQAGRLFDKLDSNRDGRVSRAEYLDSERRRLALLPGGEGTIEQSSGLADVPPLSTDIHRPGDSTRPHSVLPSMVCPHI</sequence>
<evidence type="ECO:0000313" key="4">
    <source>
        <dbReference type="Proteomes" id="UP000501891"/>
    </source>
</evidence>
<feature type="region of interest" description="Disordered" evidence="1">
    <location>
        <begin position="208"/>
        <end position="249"/>
    </location>
</feature>
<feature type="domain" description="EF-hand" evidence="2">
    <location>
        <begin position="74"/>
        <end position="109"/>
    </location>
</feature>
<reference evidence="3" key="1">
    <citation type="submission" date="2020-04" db="EMBL/GenBank/DDBJ databases">
        <title>A desert anoxygenic phototrophic bacterium fixes CO2 using RubisCO under aerobic conditions.</title>
        <authorList>
            <person name="Tang K."/>
        </authorList>
    </citation>
    <scope>NUCLEOTIDE SEQUENCE [LARGE SCALE GENOMIC DNA]</scope>
    <source>
        <strain evidence="3">MIMtkB3</strain>
    </source>
</reference>
<evidence type="ECO:0000256" key="1">
    <source>
        <dbReference type="SAM" id="MobiDB-lite"/>
    </source>
</evidence>
<evidence type="ECO:0000259" key="2">
    <source>
        <dbReference type="PROSITE" id="PS50222"/>
    </source>
</evidence>
<name>A0A858R366_9PROT</name>
<dbReference type="PROSITE" id="PS00018">
    <property type="entry name" value="EF_HAND_1"/>
    <property type="match status" value="2"/>
</dbReference>
<dbReference type="Pfam" id="PF13202">
    <property type="entry name" value="EF-hand_5"/>
    <property type="match status" value="3"/>
</dbReference>
<dbReference type="SUPFAM" id="SSF47473">
    <property type="entry name" value="EF-hand"/>
    <property type="match status" value="1"/>
</dbReference>
<dbReference type="Proteomes" id="UP000501891">
    <property type="component" value="Chromosome"/>
</dbReference>
<evidence type="ECO:0000313" key="3">
    <source>
        <dbReference type="EMBL" id="QJE71840.1"/>
    </source>
</evidence>
<feature type="domain" description="EF-hand" evidence="2">
    <location>
        <begin position="169"/>
        <end position="204"/>
    </location>
</feature>